<dbReference type="GO" id="GO:0005576">
    <property type="term" value="C:extracellular region"/>
    <property type="evidence" value="ECO:0007669"/>
    <property type="project" value="TreeGrafter"/>
</dbReference>
<evidence type="ECO:0000259" key="2">
    <source>
        <dbReference type="Pfam" id="PF02470"/>
    </source>
</evidence>
<dbReference type="InterPro" id="IPR052336">
    <property type="entry name" value="MlaD_Phospholipid_Transporter"/>
</dbReference>
<gene>
    <name evidence="4" type="ORF">BJ969_002355</name>
</gene>
<organism evidence="4 5">
    <name type="scientific">Saccharopolyspora gloriosae</name>
    <dbReference type="NCBI Taxonomy" id="455344"/>
    <lineage>
        <taxon>Bacteria</taxon>
        <taxon>Bacillati</taxon>
        <taxon>Actinomycetota</taxon>
        <taxon>Actinomycetes</taxon>
        <taxon>Pseudonocardiales</taxon>
        <taxon>Pseudonocardiaceae</taxon>
        <taxon>Saccharopolyspora</taxon>
    </lineage>
</organism>
<feature type="domain" description="Mammalian cell entry C-terminal" evidence="3">
    <location>
        <begin position="124"/>
        <end position="344"/>
    </location>
</feature>
<evidence type="ECO:0000259" key="3">
    <source>
        <dbReference type="Pfam" id="PF11887"/>
    </source>
</evidence>
<evidence type="ECO:0000313" key="4">
    <source>
        <dbReference type="EMBL" id="MBB5069267.1"/>
    </source>
</evidence>
<keyword evidence="5" id="KW-1185">Reference proteome</keyword>
<dbReference type="Pfam" id="PF11887">
    <property type="entry name" value="Mce4_CUP1"/>
    <property type="match status" value="1"/>
</dbReference>
<dbReference type="Pfam" id="PF02470">
    <property type="entry name" value="MlaD"/>
    <property type="match status" value="1"/>
</dbReference>
<dbReference type="InterPro" id="IPR005693">
    <property type="entry name" value="Mce"/>
</dbReference>
<dbReference type="PANTHER" id="PTHR33371:SF19">
    <property type="entry name" value="MCE-FAMILY PROTEIN MCE4A"/>
    <property type="match status" value="1"/>
</dbReference>
<dbReference type="NCBIfam" id="TIGR00996">
    <property type="entry name" value="Mtu_fam_mce"/>
    <property type="match status" value="1"/>
</dbReference>
<reference evidence="4 5" key="1">
    <citation type="submission" date="2020-08" db="EMBL/GenBank/DDBJ databases">
        <title>Sequencing the genomes of 1000 actinobacteria strains.</title>
        <authorList>
            <person name="Klenk H.-P."/>
        </authorList>
    </citation>
    <scope>NUCLEOTIDE SEQUENCE [LARGE SCALE GENOMIC DNA]</scope>
    <source>
        <strain evidence="4 5">DSM 45582</strain>
    </source>
</reference>
<sequence>MSRDSTFATVRRRLLGLALLLCVALFLSVTVATYQGVFRPSVDVVLRAASTGNQLMPDSEVKVRGMTVGRVDEVRPTDEGAELHLALEPDKARLLPANVSARLLPRTLFGERYVSLDVPEQASSTRLAAGDVISQDRTRASVELETVLADTMPVLQAVHPDDLAVTLNSLDQALDGRGEEVGDTITRLNQYVEGLNPSLPQLQENLRQLVGVAETYEQAAPDVLQALGDLSVTSRTLVAQQQDLRSLTSQLTTASNDATGFLEASGDDLIRLGESSRPTADVLAKYSPQYPCLLRSLTGIIPLVDDVFGVGTDEPGAHVTLEVVPPRGEYVPGEEPSFDDERGPRCYDYPPGTRPQYPPDGPIQDGSTAPAPADAPGAASSGGAGGLGLINSPQERDAMSTVLAPSMGVPASTVPQWGSMLVGPVLRGAEVSYR</sequence>
<dbReference type="Proteomes" id="UP000580474">
    <property type="component" value="Unassembled WGS sequence"/>
</dbReference>
<feature type="compositionally biased region" description="Low complexity" evidence="1">
    <location>
        <begin position="366"/>
        <end position="379"/>
    </location>
</feature>
<dbReference type="RefSeq" id="WP_184478971.1">
    <property type="nucleotide sequence ID" value="NZ_JACHIV010000001.1"/>
</dbReference>
<comment type="caution">
    <text evidence="4">The sequence shown here is derived from an EMBL/GenBank/DDBJ whole genome shotgun (WGS) entry which is preliminary data.</text>
</comment>
<dbReference type="EMBL" id="JACHIV010000001">
    <property type="protein sequence ID" value="MBB5069267.1"/>
    <property type="molecule type" value="Genomic_DNA"/>
</dbReference>
<feature type="compositionally biased region" description="Pro residues" evidence="1">
    <location>
        <begin position="352"/>
        <end position="361"/>
    </location>
</feature>
<dbReference type="GO" id="GO:0051701">
    <property type="term" value="P:biological process involved in interaction with host"/>
    <property type="evidence" value="ECO:0007669"/>
    <property type="project" value="TreeGrafter"/>
</dbReference>
<dbReference type="AlphaFoldDB" id="A0A840NLY9"/>
<feature type="domain" description="Mce/MlaD" evidence="2">
    <location>
        <begin position="42"/>
        <end position="117"/>
    </location>
</feature>
<accession>A0A840NLY9</accession>
<dbReference type="PANTHER" id="PTHR33371">
    <property type="entry name" value="INTERMEMBRANE PHOSPHOLIPID TRANSPORT SYSTEM BINDING PROTEIN MLAD-RELATED"/>
    <property type="match status" value="1"/>
</dbReference>
<name>A0A840NLY9_9PSEU</name>
<evidence type="ECO:0000256" key="1">
    <source>
        <dbReference type="SAM" id="MobiDB-lite"/>
    </source>
</evidence>
<feature type="region of interest" description="Disordered" evidence="1">
    <location>
        <begin position="326"/>
        <end position="416"/>
    </location>
</feature>
<dbReference type="InterPro" id="IPR003399">
    <property type="entry name" value="Mce/MlaD"/>
</dbReference>
<evidence type="ECO:0000313" key="5">
    <source>
        <dbReference type="Proteomes" id="UP000580474"/>
    </source>
</evidence>
<protein>
    <submittedName>
        <fullName evidence="4">Virulence factor Mce-like protein</fullName>
    </submittedName>
</protein>
<dbReference type="InterPro" id="IPR024516">
    <property type="entry name" value="Mce_C"/>
</dbReference>
<proteinExistence type="predicted"/>